<dbReference type="AlphaFoldDB" id="A0AB37GBZ1"/>
<dbReference type="RefSeq" id="WP_115598898.1">
    <property type="nucleotide sequence ID" value="NZ_CP065628.1"/>
</dbReference>
<reference evidence="13 14" key="1">
    <citation type="submission" date="2020-12" db="EMBL/GenBank/DDBJ databases">
        <title>FDA dAtabase for Regulatory Grade micrObial Sequences (FDA-ARGOS): Supporting development and validation of Infectious Disease Dx tests.</title>
        <authorList>
            <person name="Sproer C."/>
            <person name="Gronow S."/>
            <person name="Severitt S."/>
            <person name="Schroder I."/>
            <person name="Tallon L."/>
            <person name="Sadzewicz L."/>
            <person name="Zhao X."/>
            <person name="Boylan J."/>
            <person name="Ott S."/>
            <person name="Bowen H."/>
            <person name="Vavikolanu K."/>
            <person name="Mehta A."/>
            <person name="Aluvathingal J."/>
            <person name="Nadendla S."/>
            <person name="Lowell S."/>
            <person name="Myers T."/>
            <person name="Yan Y."/>
            <person name="Sichtig H."/>
        </authorList>
    </citation>
    <scope>NUCLEOTIDE SEQUENCE [LARGE SCALE GENOMIC DNA]</scope>
    <source>
        <strain evidence="11 13">FDAARGOS_938</strain>
        <strain evidence="12 14">FDAARGOS_991</strain>
    </source>
</reference>
<dbReference type="EMBL" id="CP065628">
    <property type="protein sequence ID" value="QPR30929.1"/>
    <property type="molecule type" value="Genomic_DNA"/>
</dbReference>
<dbReference type="GO" id="GO:0005385">
    <property type="term" value="F:zinc ion transmembrane transporter activity"/>
    <property type="evidence" value="ECO:0007669"/>
    <property type="project" value="TreeGrafter"/>
</dbReference>
<feature type="transmembrane region" description="Helical" evidence="8">
    <location>
        <begin position="66"/>
        <end position="83"/>
    </location>
</feature>
<evidence type="ECO:0000313" key="12">
    <source>
        <dbReference type="EMBL" id="QQB82758.1"/>
    </source>
</evidence>
<keyword evidence="7 8" id="KW-0472">Membrane</keyword>
<dbReference type="SUPFAM" id="SSF161111">
    <property type="entry name" value="Cation efflux protein transmembrane domain-like"/>
    <property type="match status" value="1"/>
</dbReference>
<comment type="similarity">
    <text evidence="2">Belongs to the cation diffusion facilitator (CDF) transporter (TC 2.A.4) family. SLC30A subfamily.</text>
</comment>
<evidence type="ECO:0000256" key="4">
    <source>
        <dbReference type="ARBA" id="ARBA00022692"/>
    </source>
</evidence>
<dbReference type="Gene3D" id="1.20.1510.10">
    <property type="entry name" value="Cation efflux protein transmembrane domain"/>
    <property type="match status" value="1"/>
</dbReference>
<comment type="subcellular location">
    <subcellularLocation>
        <location evidence="1">Membrane</location>
        <topology evidence="1">Multi-pass membrane protein</topology>
    </subcellularLocation>
</comment>
<dbReference type="InterPro" id="IPR027470">
    <property type="entry name" value="Cation_efflux_CTD"/>
</dbReference>
<dbReference type="GO" id="GO:0005886">
    <property type="term" value="C:plasma membrane"/>
    <property type="evidence" value="ECO:0007669"/>
    <property type="project" value="TreeGrafter"/>
</dbReference>
<protein>
    <submittedName>
        <fullName evidence="11">Cation transporter</fullName>
    </submittedName>
</protein>
<feature type="transmembrane region" description="Helical" evidence="8">
    <location>
        <begin position="132"/>
        <end position="152"/>
    </location>
</feature>
<accession>A0AB37GBZ1</accession>
<keyword evidence="3" id="KW-0813">Transport</keyword>
<organism evidence="11 13">
    <name type="scientific">Corynebacterium amycolatum</name>
    <dbReference type="NCBI Taxonomy" id="43765"/>
    <lineage>
        <taxon>Bacteria</taxon>
        <taxon>Bacillati</taxon>
        <taxon>Actinomycetota</taxon>
        <taxon>Actinomycetes</taxon>
        <taxon>Mycobacteriales</taxon>
        <taxon>Corynebacteriaceae</taxon>
        <taxon>Corynebacterium</taxon>
    </lineage>
</organism>
<dbReference type="EMBL" id="CP066023">
    <property type="protein sequence ID" value="QQB82758.1"/>
    <property type="molecule type" value="Genomic_DNA"/>
</dbReference>
<dbReference type="InterPro" id="IPR027469">
    <property type="entry name" value="Cation_efflux_TMD_sf"/>
</dbReference>
<keyword evidence="14" id="KW-1185">Reference proteome</keyword>
<evidence type="ECO:0000313" key="13">
    <source>
        <dbReference type="Proteomes" id="UP000594774"/>
    </source>
</evidence>
<dbReference type="InterPro" id="IPR050681">
    <property type="entry name" value="CDF/SLC30A"/>
</dbReference>
<dbReference type="SUPFAM" id="SSF160240">
    <property type="entry name" value="Cation efflux protein cytoplasmic domain-like"/>
    <property type="match status" value="1"/>
</dbReference>
<dbReference type="InterPro" id="IPR036837">
    <property type="entry name" value="Cation_efflux_CTD_sf"/>
</dbReference>
<name>A0AB37GBZ1_CORAY</name>
<dbReference type="PANTHER" id="PTHR11562:SF17">
    <property type="entry name" value="RE54080P-RELATED"/>
    <property type="match status" value="1"/>
</dbReference>
<feature type="transmembrane region" description="Helical" evidence="8">
    <location>
        <begin position="164"/>
        <end position="190"/>
    </location>
</feature>
<evidence type="ECO:0000259" key="9">
    <source>
        <dbReference type="Pfam" id="PF01545"/>
    </source>
</evidence>
<feature type="domain" description="Cation efflux protein transmembrane" evidence="9">
    <location>
        <begin position="28"/>
        <end position="221"/>
    </location>
</feature>
<feature type="transmembrane region" description="Helical" evidence="8">
    <location>
        <begin position="95"/>
        <end position="117"/>
    </location>
</feature>
<evidence type="ECO:0000313" key="11">
    <source>
        <dbReference type="EMBL" id="QPR30929.1"/>
    </source>
</evidence>
<dbReference type="Gene3D" id="3.30.70.1350">
    <property type="entry name" value="Cation efflux protein, cytoplasmic domain"/>
    <property type="match status" value="1"/>
</dbReference>
<evidence type="ECO:0000256" key="5">
    <source>
        <dbReference type="ARBA" id="ARBA00022989"/>
    </source>
</evidence>
<evidence type="ECO:0000256" key="7">
    <source>
        <dbReference type="ARBA" id="ARBA00023136"/>
    </source>
</evidence>
<evidence type="ECO:0000256" key="8">
    <source>
        <dbReference type="SAM" id="Phobius"/>
    </source>
</evidence>
<proteinExistence type="inferred from homology"/>
<dbReference type="Pfam" id="PF01545">
    <property type="entry name" value="Cation_efflux"/>
    <property type="match status" value="1"/>
</dbReference>
<feature type="domain" description="Cation efflux protein cytoplasmic" evidence="10">
    <location>
        <begin position="225"/>
        <end position="302"/>
    </location>
</feature>
<dbReference type="InterPro" id="IPR058533">
    <property type="entry name" value="Cation_efflux_TM"/>
</dbReference>
<dbReference type="NCBIfam" id="TIGR01297">
    <property type="entry name" value="CDF"/>
    <property type="match status" value="1"/>
</dbReference>
<evidence type="ECO:0000313" key="14">
    <source>
        <dbReference type="Proteomes" id="UP000595198"/>
    </source>
</evidence>
<evidence type="ECO:0000256" key="1">
    <source>
        <dbReference type="ARBA" id="ARBA00004141"/>
    </source>
</evidence>
<keyword evidence="5 8" id="KW-1133">Transmembrane helix</keyword>
<evidence type="ECO:0000256" key="6">
    <source>
        <dbReference type="ARBA" id="ARBA00023065"/>
    </source>
</evidence>
<dbReference type="PANTHER" id="PTHR11562">
    <property type="entry name" value="CATION EFFLUX PROTEIN/ ZINC TRANSPORTER"/>
    <property type="match status" value="1"/>
</dbReference>
<evidence type="ECO:0000256" key="3">
    <source>
        <dbReference type="ARBA" id="ARBA00022448"/>
    </source>
</evidence>
<keyword evidence="4 8" id="KW-0812">Transmembrane</keyword>
<dbReference type="Proteomes" id="UP000594774">
    <property type="component" value="Chromosome"/>
</dbReference>
<evidence type="ECO:0000256" key="2">
    <source>
        <dbReference type="ARBA" id="ARBA00008873"/>
    </source>
</evidence>
<sequence>MDTTEHSGHSHGHDHAHFDPANTPARRLIVAAGLTLVVFLAELIGGLVSGSLALLADAGHMVTDSAGLLMAVAGLAIAQRGANHRATYGYRRVEVLTALINGLTVFIIAAVILWGAIRRFGSVEQSEIQTTSMLIIAVIGLLTNVIAAFLLAGAAKESVNVRGAYLHVLVDAAGSVAVIISAIAIAYTGWTAIDSVVSIVIALFIVPRAAILVRDCLHVLLEYTPEGVDTEKITADLSDLDGVVDVHDLHVWSLNGNDLLASVHLVRCDTLPDGDEHVLLDRAQALLHDVHGIEHATVQIERTGHADHEYPAHT</sequence>
<dbReference type="Proteomes" id="UP000595198">
    <property type="component" value="Chromosome"/>
</dbReference>
<evidence type="ECO:0000259" key="10">
    <source>
        <dbReference type="Pfam" id="PF16916"/>
    </source>
</evidence>
<feature type="transmembrane region" description="Helical" evidence="8">
    <location>
        <begin position="196"/>
        <end position="213"/>
    </location>
</feature>
<keyword evidence="6" id="KW-0406">Ion transport</keyword>
<dbReference type="InterPro" id="IPR002524">
    <property type="entry name" value="Cation_efflux"/>
</dbReference>
<feature type="transmembrane region" description="Helical" evidence="8">
    <location>
        <begin position="28"/>
        <end position="54"/>
    </location>
</feature>
<gene>
    <name evidence="11" type="ORF">I6G95_12390</name>
    <name evidence="12" type="ORF">I6H48_00320</name>
</gene>
<dbReference type="Pfam" id="PF16916">
    <property type="entry name" value="ZT_dimer"/>
    <property type="match status" value="1"/>
</dbReference>